<evidence type="ECO:0000313" key="3">
    <source>
        <dbReference type="Proteomes" id="UP000800097"/>
    </source>
</evidence>
<gene>
    <name evidence="2" type="ORF">EI97DRAFT_499693</name>
</gene>
<reference evidence="2" key="1">
    <citation type="journal article" date="2020" name="Stud. Mycol.">
        <title>101 Dothideomycetes genomes: a test case for predicting lifestyles and emergence of pathogens.</title>
        <authorList>
            <person name="Haridas S."/>
            <person name="Albert R."/>
            <person name="Binder M."/>
            <person name="Bloem J."/>
            <person name="Labutti K."/>
            <person name="Salamov A."/>
            <person name="Andreopoulos B."/>
            <person name="Baker S."/>
            <person name="Barry K."/>
            <person name="Bills G."/>
            <person name="Bluhm B."/>
            <person name="Cannon C."/>
            <person name="Castanera R."/>
            <person name="Culley D."/>
            <person name="Daum C."/>
            <person name="Ezra D."/>
            <person name="Gonzalez J."/>
            <person name="Henrissat B."/>
            <person name="Kuo A."/>
            <person name="Liang C."/>
            <person name="Lipzen A."/>
            <person name="Lutzoni F."/>
            <person name="Magnuson J."/>
            <person name="Mondo S."/>
            <person name="Nolan M."/>
            <person name="Ohm R."/>
            <person name="Pangilinan J."/>
            <person name="Park H.-J."/>
            <person name="Ramirez L."/>
            <person name="Alfaro M."/>
            <person name="Sun H."/>
            <person name="Tritt A."/>
            <person name="Yoshinaga Y."/>
            <person name="Zwiers L.-H."/>
            <person name="Turgeon B."/>
            <person name="Goodwin S."/>
            <person name="Spatafora J."/>
            <person name="Crous P."/>
            <person name="Grigoriev I."/>
        </authorList>
    </citation>
    <scope>NUCLEOTIDE SEQUENCE</scope>
    <source>
        <strain evidence="2">CBS 379.55</strain>
    </source>
</reference>
<sequence>MEFNLEPSARIQQLSALNTVVSLQAHLRTLIIAQGRALFAVADSCLNADAYDVVLERSQGAPPQLWKTHLVVYTKVRNKVEQRLAYTGISAEDSDGAVLSMVDLWNKLTPISSTTWGGNGAGKRQTKAESKTEVKSKGKRKAEEEEGVGSQAEGTGHDVGRQGFGYGRPVSRERDRMLCDPSKDILAVGGRGNERGDVTAYTARNTGQNPEANQHEGPADEETEGRAPDALYSPPDGSSR</sequence>
<feature type="region of interest" description="Disordered" evidence="1">
    <location>
        <begin position="115"/>
        <end position="240"/>
    </location>
</feature>
<dbReference type="Proteomes" id="UP000800097">
    <property type="component" value="Unassembled WGS sequence"/>
</dbReference>
<evidence type="ECO:0000313" key="2">
    <source>
        <dbReference type="EMBL" id="KAF2278187.1"/>
    </source>
</evidence>
<protein>
    <submittedName>
        <fullName evidence="2">Uncharacterized protein</fullName>
    </submittedName>
</protein>
<organism evidence="2 3">
    <name type="scientific">Westerdykella ornata</name>
    <dbReference type="NCBI Taxonomy" id="318751"/>
    <lineage>
        <taxon>Eukaryota</taxon>
        <taxon>Fungi</taxon>
        <taxon>Dikarya</taxon>
        <taxon>Ascomycota</taxon>
        <taxon>Pezizomycotina</taxon>
        <taxon>Dothideomycetes</taxon>
        <taxon>Pleosporomycetidae</taxon>
        <taxon>Pleosporales</taxon>
        <taxon>Sporormiaceae</taxon>
        <taxon>Westerdykella</taxon>
    </lineage>
</organism>
<feature type="compositionally biased region" description="Polar residues" evidence="1">
    <location>
        <begin position="202"/>
        <end position="212"/>
    </location>
</feature>
<feature type="compositionally biased region" description="Basic and acidic residues" evidence="1">
    <location>
        <begin position="170"/>
        <end position="183"/>
    </location>
</feature>
<name>A0A6A6JP61_WESOR</name>
<keyword evidence="3" id="KW-1185">Reference proteome</keyword>
<evidence type="ECO:0000256" key="1">
    <source>
        <dbReference type="SAM" id="MobiDB-lite"/>
    </source>
</evidence>
<proteinExistence type="predicted"/>
<feature type="compositionally biased region" description="Basic and acidic residues" evidence="1">
    <location>
        <begin position="126"/>
        <end position="136"/>
    </location>
</feature>
<dbReference type="GeneID" id="54555795"/>
<dbReference type="RefSeq" id="XP_033655726.1">
    <property type="nucleotide sequence ID" value="XM_033802620.1"/>
</dbReference>
<dbReference type="AlphaFoldDB" id="A0A6A6JP61"/>
<dbReference type="EMBL" id="ML986488">
    <property type="protein sequence ID" value="KAF2278187.1"/>
    <property type="molecule type" value="Genomic_DNA"/>
</dbReference>
<accession>A0A6A6JP61</accession>